<comment type="similarity">
    <text evidence="3">In the N-terminal section; belongs to the glycosyltransferase 51 family.</text>
</comment>
<sequence length="743" mass="79942">MKRLFSRFTAWVARTEDALWPHVRRMVARLRGVCDWLWPKLRAIGWKRGLLALPLVALAWLYFATLPPSPPDFDDLKAEWKASDAWLYDRTGALLDEVRVDFTMRRLAWMPLDQMGEPLRAAVIHAEDRRFASHGGVDLLALGSLLRTRIEGGRARGASTITMQLAAFLAPEIARPGARGWRDKLRQMRAAWALESKWEKDEILEAYLNLAPFRGEAQGVPAGAVMLFGKPPAKLAPREAAVMAALLPDPAASPQRVAARACRQLGEADCTTIEALAANIAARGRMKAQDPDLAPHLAGKLLSEPGMRVKTTIDPRAQLAATQALRHQLQGLGPTRVRDGAVVVVDNASGEVLAYVGGVGLGSTASDVDGADAARQAGSTLKPFLFAQLIERKWLTAASILDDSPVQLDTASGLYVPRNYDNAFLGPVSVRRALANSLNVPAVRALLLDGVQDFRDRLWDLGYNGLEGDGAYYGFSLALGSAEVTLLEQANAYRTLANGGRWSALKLRAGEAGSDTRQVIDPAAAWIIGDILSDPSARAGTFGVDSALRLPFWAAAKTGTSKGMRDNWCVGYSDRYTVAVWVGNLEGDSMRSVSGTSGAAPVWRDVMLALHAGKPGAAPARPKGVEPLRVTFASAGEPARSEWFIAGTGQATLAPAPEFSRRPRITNPASGSVYAYDPDIPPDRQSLGVQVSGAVTGYTLSLDGRIIQGSPDGLQLPMLPGSHLLALHDEGGKKVDQVRFTVR</sequence>
<dbReference type="Pfam" id="PF00912">
    <property type="entry name" value="Transgly"/>
    <property type="match status" value="1"/>
</dbReference>
<evidence type="ECO:0000313" key="16">
    <source>
        <dbReference type="Proteomes" id="UP001379235"/>
    </source>
</evidence>
<dbReference type="PANTHER" id="PTHR32282:SF15">
    <property type="entry name" value="PENICILLIN-BINDING PROTEIN 1C"/>
    <property type="match status" value="1"/>
</dbReference>
<evidence type="ECO:0000259" key="12">
    <source>
        <dbReference type="Pfam" id="PF00905"/>
    </source>
</evidence>
<evidence type="ECO:0000313" key="15">
    <source>
        <dbReference type="EMBL" id="MEJ6012019.1"/>
    </source>
</evidence>
<dbReference type="Gene3D" id="1.10.3810.10">
    <property type="entry name" value="Biosynthetic peptidoglycan transglycosylase-like"/>
    <property type="match status" value="1"/>
</dbReference>
<reference evidence="15 16" key="1">
    <citation type="submission" date="2024-03" db="EMBL/GenBank/DDBJ databases">
        <authorList>
            <person name="Jo J.-H."/>
        </authorList>
    </citation>
    <scope>NUCLEOTIDE SEQUENCE [LARGE SCALE GENOMIC DNA]</scope>
    <source>
        <strain evidence="15 16">AS3R-12</strain>
    </source>
</reference>
<dbReference type="NCBIfam" id="TIGR02073">
    <property type="entry name" value="PBP_1c"/>
    <property type="match status" value="1"/>
</dbReference>
<proteinExistence type="inferred from homology"/>
<dbReference type="SUPFAM" id="SSF53955">
    <property type="entry name" value="Lysozyme-like"/>
    <property type="match status" value="1"/>
</dbReference>
<comment type="catalytic activity">
    <reaction evidence="11">
        <text>[GlcNAc-(1-&gt;4)-Mur2Ac(oyl-L-Ala-gamma-D-Glu-L-Lys-D-Ala-D-Ala)](n)-di-trans,octa-cis-undecaprenyl diphosphate + beta-D-GlcNAc-(1-&gt;4)-Mur2Ac(oyl-L-Ala-gamma-D-Glu-L-Lys-D-Ala-D-Ala)-di-trans,octa-cis-undecaprenyl diphosphate = [GlcNAc-(1-&gt;4)-Mur2Ac(oyl-L-Ala-gamma-D-Glu-L-Lys-D-Ala-D-Ala)](n+1)-di-trans,octa-cis-undecaprenyl diphosphate + di-trans,octa-cis-undecaprenyl diphosphate + H(+)</text>
        <dbReference type="Rhea" id="RHEA:23708"/>
        <dbReference type="Rhea" id="RHEA-COMP:9602"/>
        <dbReference type="Rhea" id="RHEA-COMP:9603"/>
        <dbReference type="ChEBI" id="CHEBI:15378"/>
        <dbReference type="ChEBI" id="CHEBI:58405"/>
        <dbReference type="ChEBI" id="CHEBI:60033"/>
        <dbReference type="ChEBI" id="CHEBI:78435"/>
        <dbReference type="EC" id="2.4.99.28"/>
    </reaction>
</comment>
<keyword evidence="4" id="KW-0121">Carboxypeptidase</keyword>
<dbReference type="EMBL" id="JBBHJY010000012">
    <property type="protein sequence ID" value="MEJ6012019.1"/>
    <property type="molecule type" value="Genomic_DNA"/>
</dbReference>
<feature type="domain" description="Glycosyl transferase family 51" evidence="13">
    <location>
        <begin position="104"/>
        <end position="262"/>
    </location>
</feature>
<dbReference type="InterPro" id="IPR009647">
    <property type="entry name" value="PBP_C"/>
</dbReference>
<keyword evidence="7" id="KW-0808">Transferase</keyword>
<keyword evidence="5" id="KW-0645">Protease</keyword>
<dbReference type="Pfam" id="PF06832">
    <property type="entry name" value="BiPBP_C"/>
    <property type="match status" value="1"/>
</dbReference>
<accession>A0ABU8SDH8</accession>
<dbReference type="InterPro" id="IPR001264">
    <property type="entry name" value="Glyco_trans_51"/>
</dbReference>
<dbReference type="RefSeq" id="WP_339969806.1">
    <property type="nucleotide sequence ID" value="NZ_JBBHJY010000012.1"/>
</dbReference>
<keyword evidence="8" id="KW-0378">Hydrolase</keyword>
<dbReference type="InterPro" id="IPR011815">
    <property type="entry name" value="PBP_1c"/>
</dbReference>
<gene>
    <name evidence="15" type="primary">pbpC</name>
    <name evidence="15" type="ORF">WG900_19110</name>
</gene>
<keyword evidence="6" id="KW-0328">Glycosyltransferase</keyword>
<evidence type="ECO:0000259" key="13">
    <source>
        <dbReference type="Pfam" id="PF00912"/>
    </source>
</evidence>
<keyword evidence="9" id="KW-0511">Multifunctional enzyme</keyword>
<evidence type="ECO:0000256" key="1">
    <source>
        <dbReference type="ARBA" id="ARBA00004752"/>
    </source>
</evidence>
<evidence type="ECO:0000256" key="8">
    <source>
        <dbReference type="ARBA" id="ARBA00022801"/>
    </source>
</evidence>
<dbReference type="Pfam" id="PF00905">
    <property type="entry name" value="Transpeptidase"/>
    <property type="match status" value="1"/>
</dbReference>
<evidence type="ECO:0000256" key="3">
    <source>
        <dbReference type="ARBA" id="ARBA00007739"/>
    </source>
</evidence>
<dbReference type="InterPro" id="IPR012338">
    <property type="entry name" value="Beta-lactam/transpept-like"/>
</dbReference>
<keyword evidence="16" id="KW-1185">Reference proteome</keyword>
<evidence type="ECO:0000256" key="9">
    <source>
        <dbReference type="ARBA" id="ARBA00023268"/>
    </source>
</evidence>
<dbReference type="Gene3D" id="3.40.710.10">
    <property type="entry name" value="DD-peptidase/beta-lactamase superfamily"/>
    <property type="match status" value="1"/>
</dbReference>
<evidence type="ECO:0000256" key="2">
    <source>
        <dbReference type="ARBA" id="ARBA00007090"/>
    </source>
</evidence>
<comment type="pathway">
    <text evidence="1">Cell wall biogenesis; peptidoglycan biosynthesis.</text>
</comment>
<protein>
    <recommendedName>
        <fullName evidence="10">peptidoglycan glycosyltransferase</fullName>
        <ecNumber evidence="10">2.4.99.28</ecNumber>
    </recommendedName>
</protein>
<dbReference type="SUPFAM" id="SSF56601">
    <property type="entry name" value="beta-lactamase/transpeptidase-like"/>
    <property type="match status" value="1"/>
</dbReference>
<name>A0ABU8SDH8_9SPHN</name>
<evidence type="ECO:0000256" key="7">
    <source>
        <dbReference type="ARBA" id="ARBA00022679"/>
    </source>
</evidence>
<dbReference type="InterPro" id="IPR001460">
    <property type="entry name" value="PCN-bd_Tpept"/>
</dbReference>
<dbReference type="InterPro" id="IPR050396">
    <property type="entry name" value="Glycosyltr_51/Transpeptidase"/>
</dbReference>
<feature type="domain" description="Penicillin-binding C-terminal" evidence="14">
    <location>
        <begin position="661"/>
        <end position="740"/>
    </location>
</feature>
<comment type="similarity">
    <text evidence="2">In the C-terminal section; belongs to the transpeptidase family.</text>
</comment>
<evidence type="ECO:0000256" key="6">
    <source>
        <dbReference type="ARBA" id="ARBA00022676"/>
    </source>
</evidence>
<dbReference type="InterPro" id="IPR036950">
    <property type="entry name" value="PBP_transglycosylase"/>
</dbReference>
<dbReference type="InterPro" id="IPR023346">
    <property type="entry name" value="Lysozyme-like_dom_sf"/>
</dbReference>
<feature type="domain" description="Penicillin-binding protein transpeptidase" evidence="12">
    <location>
        <begin position="340"/>
        <end position="607"/>
    </location>
</feature>
<comment type="caution">
    <text evidence="15">The sequence shown here is derived from an EMBL/GenBank/DDBJ whole genome shotgun (WGS) entry which is preliminary data.</text>
</comment>
<evidence type="ECO:0000256" key="4">
    <source>
        <dbReference type="ARBA" id="ARBA00022645"/>
    </source>
</evidence>
<dbReference type="PANTHER" id="PTHR32282">
    <property type="entry name" value="BINDING PROTEIN TRANSPEPTIDASE, PUTATIVE-RELATED"/>
    <property type="match status" value="1"/>
</dbReference>
<evidence type="ECO:0000256" key="11">
    <source>
        <dbReference type="ARBA" id="ARBA00049902"/>
    </source>
</evidence>
<evidence type="ECO:0000259" key="14">
    <source>
        <dbReference type="Pfam" id="PF06832"/>
    </source>
</evidence>
<dbReference type="EC" id="2.4.99.28" evidence="10"/>
<evidence type="ECO:0000256" key="10">
    <source>
        <dbReference type="ARBA" id="ARBA00044770"/>
    </source>
</evidence>
<evidence type="ECO:0000256" key="5">
    <source>
        <dbReference type="ARBA" id="ARBA00022670"/>
    </source>
</evidence>
<dbReference type="Proteomes" id="UP001379235">
    <property type="component" value="Unassembled WGS sequence"/>
</dbReference>
<organism evidence="15 16">
    <name type="scientific">Novosphingobium aquae</name>
    <dbReference type="NCBI Taxonomy" id="3133435"/>
    <lineage>
        <taxon>Bacteria</taxon>
        <taxon>Pseudomonadati</taxon>
        <taxon>Pseudomonadota</taxon>
        <taxon>Alphaproteobacteria</taxon>
        <taxon>Sphingomonadales</taxon>
        <taxon>Sphingomonadaceae</taxon>
        <taxon>Novosphingobium</taxon>
    </lineage>
</organism>